<proteinExistence type="predicted"/>
<dbReference type="AlphaFoldDB" id="A0A1F8CUN5"/>
<protein>
    <submittedName>
        <fullName evidence="2">Uncharacterized protein</fullName>
    </submittedName>
</protein>
<keyword evidence="1" id="KW-0472">Membrane</keyword>
<sequence>MKEYRLKAWGEEFTLNNNSGKFDRAAQEVGDKATPEAFLAAYDKFAGLILNKDGKKVENGIFQKRYSEWKDEQPQYVKTLEERERTLDTGEERTIGLISKHVDHKRAFLGTLMTISAAVLAGLFILFTSKDSGACVNTLATISGFGFALFIIASSAYLAFLLAQESLSLDKHLRFIQKAKKDFIAKVGIDITDLDSYERYRKQKHKEEVDLKPKERGLWEGWFVLVSILFVLSAILVFVLFFSSLFDVCSWYEGVATQVAK</sequence>
<gene>
    <name evidence="2" type="ORF">A2197_00800</name>
</gene>
<dbReference type="Proteomes" id="UP000178430">
    <property type="component" value="Unassembled WGS sequence"/>
</dbReference>
<keyword evidence="1" id="KW-0812">Transmembrane</keyword>
<accession>A0A1F8CUN5</accession>
<name>A0A1F8CUN5_9BACT</name>
<feature type="transmembrane region" description="Helical" evidence="1">
    <location>
        <begin position="107"/>
        <end position="127"/>
    </location>
</feature>
<evidence type="ECO:0000313" key="2">
    <source>
        <dbReference type="EMBL" id="OGM79549.1"/>
    </source>
</evidence>
<evidence type="ECO:0000313" key="3">
    <source>
        <dbReference type="Proteomes" id="UP000178430"/>
    </source>
</evidence>
<dbReference type="EMBL" id="MGHV01000003">
    <property type="protein sequence ID" value="OGM79549.1"/>
    <property type="molecule type" value="Genomic_DNA"/>
</dbReference>
<comment type="caution">
    <text evidence="2">The sequence shown here is derived from an EMBL/GenBank/DDBJ whole genome shotgun (WGS) entry which is preliminary data.</text>
</comment>
<feature type="transmembrane region" description="Helical" evidence="1">
    <location>
        <begin position="139"/>
        <end position="163"/>
    </location>
</feature>
<evidence type="ECO:0000256" key="1">
    <source>
        <dbReference type="SAM" id="Phobius"/>
    </source>
</evidence>
<organism evidence="2 3">
    <name type="scientific">Candidatus Woesebacteria bacterium RIFOXYA1_FULL_48_16</name>
    <dbReference type="NCBI Taxonomy" id="1802535"/>
    <lineage>
        <taxon>Bacteria</taxon>
        <taxon>Candidatus Woeseibacteriota</taxon>
    </lineage>
</organism>
<keyword evidence="1" id="KW-1133">Transmembrane helix</keyword>
<reference evidence="2 3" key="1">
    <citation type="journal article" date="2016" name="Nat. Commun.">
        <title>Thousands of microbial genomes shed light on interconnected biogeochemical processes in an aquifer system.</title>
        <authorList>
            <person name="Anantharaman K."/>
            <person name="Brown C.T."/>
            <person name="Hug L.A."/>
            <person name="Sharon I."/>
            <person name="Castelle C.J."/>
            <person name="Probst A.J."/>
            <person name="Thomas B.C."/>
            <person name="Singh A."/>
            <person name="Wilkins M.J."/>
            <person name="Karaoz U."/>
            <person name="Brodie E.L."/>
            <person name="Williams K.H."/>
            <person name="Hubbard S.S."/>
            <person name="Banfield J.F."/>
        </authorList>
    </citation>
    <scope>NUCLEOTIDE SEQUENCE [LARGE SCALE GENOMIC DNA]</scope>
</reference>
<feature type="transmembrane region" description="Helical" evidence="1">
    <location>
        <begin position="222"/>
        <end position="242"/>
    </location>
</feature>